<dbReference type="Proteomes" id="UP000660729">
    <property type="component" value="Unassembled WGS sequence"/>
</dbReference>
<feature type="signal peptide" evidence="1">
    <location>
        <begin position="1"/>
        <end position="18"/>
    </location>
</feature>
<reference evidence="2" key="1">
    <citation type="submission" date="2020-04" db="EMBL/GenBank/DDBJ databases">
        <title>Draft genome resource of the tomato pathogen Pseudocercospora fuligena.</title>
        <authorList>
            <person name="Zaccaron A."/>
        </authorList>
    </citation>
    <scope>NUCLEOTIDE SEQUENCE</scope>
    <source>
        <strain evidence="2">PF001</strain>
    </source>
</reference>
<evidence type="ECO:0000313" key="3">
    <source>
        <dbReference type="Proteomes" id="UP000660729"/>
    </source>
</evidence>
<keyword evidence="3" id="KW-1185">Reference proteome</keyword>
<dbReference type="AlphaFoldDB" id="A0A8H6VHV8"/>
<name>A0A8H6VHV8_9PEZI</name>
<accession>A0A8H6VHV8</accession>
<dbReference type="EMBL" id="JABCIY010000161">
    <property type="protein sequence ID" value="KAF7191097.1"/>
    <property type="molecule type" value="Genomic_DNA"/>
</dbReference>
<comment type="caution">
    <text evidence="2">The sequence shown here is derived from an EMBL/GenBank/DDBJ whole genome shotgun (WGS) entry which is preliminary data.</text>
</comment>
<gene>
    <name evidence="2" type="ORF">HII31_07612</name>
</gene>
<feature type="chain" id="PRO_5034253862" evidence="1">
    <location>
        <begin position="19"/>
        <end position="91"/>
    </location>
</feature>
<evidence type="ECO:0000256" key="1">
    <source>
        <dbReference type="SAM" id="SignalP"/>
    </source>
</evidence>
<evidence type="ECO:0000313" key="2">
    <source>
        <dbReference type="EMBL" id="KAF7191097.1"/>
    </source>
</evidence>
<protein>
    <submittedName>
        <fullName evidence="2">Uncharacterized protein</fullName>
    </submittedName>
</protein>
<dbReference type="OrthoDB" id="3691943at2759"/>
<sequence>MKFSAVFALATAITGALAMPSAEAQTAANEIAKRDNDRTMELFRRTVSDESGELLKRQSAACWICLASCGFGEGWNCGCCAEGRACAKDCP</sequence>
<proteinExistence type="predicted"/>
<keyword evidence="1" id="KW-0732">Signal</keyword>
<organism evidence="2 3">
    <name type="scientific">Pseudocercospora fuligena</name>
    <dbReference type="NCBI Taxonomy" id="685502"/>
    <lineage>
        <taxon>Eukaryota</taxon>
        <taxon>Fungi</taxon>
        <taxon>Dikarya</taxon>
        <taxon>Ascomycota</taxon>
        <taxon>Pezizomycotina</taxon>
        <taxon>Dothideomycetes</taxon>
        <taxon>Dothideomycetidae</taxon>
        <taxon>Mycosphaerellales</taxon>
        <taxon>Mycosphaerellaceae</taxon>
        <taxon>Pseudocercospora</taxon>
    </lineage>
</organism>